<comment type="similarity">
    <text evidence="3 17">Belongs to the QueH family.</text>
</comment>
<dbReference type="GO" id="GO:0016787">
    <property type="term" value="F:hydrolase activity"/>
    <property type="evidence" value="ECO:0007669"/>
    <property type="project" value="UniProtKB-KW"/>
</dbReference>
<evidence type="ECO:0000256" key="6">
    <source>
        <dbReference type="ARBA" id="ARBA00022485"/>
    </source>
</evidence>
<evidence type="ECO:0000256" key="7">
    <source>
        <dbReference type="ARBA" id="ARBA00022694"/>
    </source>
</evidence>
<comment type="catalytic activity">
    <reaction evidence="16 17">
        <text>epoxyqueuosine(34) in tRNA + AH2 = queuosine(34) in tRNA + A + H2O</text>
        <dbReference type="Rhea" id="RHEA:32159"/>
        <dbReference type="Rhea" id="RHEA-COMP:18571"/>
        <dbReference type="Rhea" id="RHEA-COMP:18582"/>
        <dbReference type="ChEBI" id="CHEBI:13193"/>
        <dbReference type="ChEBI" id="CHEBI:15377"/>
        <dbReference type="ChEBI" id="CHEBI:17499"/>
        <dbReference type="ChEBI" id="CHEBI:194431"/>
        <dbReference type="ChEBI" id="CHEBI:194443"/>
        <dbReference type="EC" id="1.17.99.6"/>
    </reaction>
</comment>
<dbReference type="EMBL" id="HG966617">
    <property type="protein sequence ID" value="CDO60103.1"/>
    <property type="molecule type" value="Genomic_DNA"/>
</dbReference>
<reference evidence="18 19" key="1">
    <citation type="journal article" date="2014" name="Front. Genet.">
        <title>Genome and metabolic network of "Candidatus Phaeomarinobacter ectocarpi" Ec32, a new candidate genus of Alphaproteobacteria frequently associated with brown algae.</title>
        <authorList>
            <person name="Dittami S.M."/>
            <person name="Barbeyron T."/>
            <person name="Boyen C."/>
            <person name="Cambefort J."/>
            <person name="Collet G."/>
            <person name="Delage L."/>
            <person name="Gobet A."/>
            <person name="Groisillier A."/>
            <person name="Leblanc C."/>
            <person name="Michel G."/>
            <person name="Scornet D."/>
            <person name="Siegel A."/>
            <person name="Tapia J.E."/>
            <person name="Tonon T."/>
        </authorList>
    </citation>
    <scope>NUCLEOTIDE SEQUENCE [LARGE SCALE GENOMIC DNA]</scope>
    <source>
        <strain evidence="18 19">Ec32</strain>
    </source>
</reference>
<comment type="function">
    <text evidence="1 17">Catalyzes the conversion of epoxyqueuosine (oQ) to queuosine (Q), which is a hypermodified base found in the wobble positions of tRNA(Asp), tRNA(Asn), tRNA(His) and tRNA(Tyr).</text>
</comment>
<evidence type="ECO:0000256" key="5">
    <source>
        <dbReference type="ARBA" id="ARBA00016895"/>
    </source>
</evidence>
<keyword evidence="14 17" id="KW-0676">Redox-active center</keyword>
<evidence type="ECO:0000256" key="8">
    <source>
        <dbReference type="ARBA" id="ARBA00022723"/>
    </source>
</evidence>
<keyword evidence="11 17" id="KW-0408">Iron</keyword>
<keyword evidence="19" id="KW-1185">Reference proteome</keyword>
<feature type="disulfide bond" description="Redox-active" evidence="17">
    <location>
        <begin position="194"/>
        <end position="196"/>
    </location>
</feature>
<evidence type="ECO:0000256" key="14">
    <source>
        <dbReference type="ARBA" id="ARBA00023284"/>
    </source>
</evidence>
<gene>
    <name evidence="17" type="primary">queH</name>
    <name evidence="18" type="ORF">BN1012_Phect1890</name>
</gene>
<dbReference type="InterPro" id="IPR003828">
    <property type="entry name" value="QueH"/>
</dbReference>
<evidence type="ECO:0000256" key="4">
    <source>
        <dbReference type="ARBA" id="ARBA00012622"/>
    </source>
</evidence>
<evidence type="ECO:0000313" key="18">
    <source>
        <dbReference type="EMBL" id="CDO60103.1"/>
    </source>
</evidence>
<dbReference type="Pfam" id="PF02677">
    <property type="entry name" value="QueH"/>
    <property type="match status" value="1"/>
</dbReference>
<name>X5M9C4_9HYPH</name>
<dbReference type="HOGENOM" id="CLU_088177_0_0_5"/>
<keyword evidence="13 17" id="KW-1015">Disulfide bond</keyword>
<evidence type="ECO:0000256" key="13">
    <source>
        <dbReference type="ARBA" id="ARBA00023157"/>
    </source>
</evidence>
<feature type="binding site" evidence="17">
    <location>
        <position position="33"/>
    </location>
    <ligand>
        <name>[4Fe-4S] cluster</name>
        <dbReference type="ChEBI" id="CHEBI:49883"/>
    </ligand>
</feature>
<organism evidence="18 19">
    <name type="scientific">Candidatus Phaeomarinibacter ectocarpi</name>
    <dbReference type="NCBI Taxonomy" id="1458461"/>
    <lineage>
        <taxon>Bacteria</taxon>
        <taxon>Pseudomonadati</taxon>
        <taxon>Pseudomonadota</taxon>
        <taxon>Alphaproteobacteria</taxon>
        <taxon>Hyphomicrobiales</taxon>
        <taxon>Parvibaculaceae</taxon>
        <taxon>Candidatus Phaeomarinibacter</taxon>
    </lineage>
</organism>
<evidence type="ECO:0000256" key="1">
    <source>
        <dbReference type="ARBA" id="ARBA00002268"/>
    </source>
</evidence>
<dbReference type="GO" id="GO:0046872">
    <property type="term" value="F:metal ion binding"/>
    <property type="evidence" value="ECO:0007669"/>
    <property type="project" value="UniProtKB-KW"/>
</dbReference>
<accession>X5M9C4</accession>
<evidence type="ECO:0000256" key="15">
    <source>
        <dbReference type="ARBA" id="ARBA00031446"/>
    </source>
</evidence>
<keyword evidence="6 17" id="KW-0004">4Fe-4S</keyword>
<keyword evidence="7 17" id="KW-0819">tRNA processing</keyword>
<evidence type="ECO:0000256" key="16">
    <source>
        <dbReference type="ARBA" id="ARBA00047415"/>
    </source>
</evidence>
<dbReference type="OrthoDB" id="9801033at2"/>
<dbReference type="AlphaFoldDB" id="X5M9C4"/>
<feature type="binding site" evidence="17">
    <location>
        <position position="32"/>
    </location>
    <ligand>
        <name>[4Fe-4S] cluster</name>
        <dbReference type="ChEBI" id="CHEBI:49883"/>
    </ligand>
</feature>
<keyword evidence="8 17" id="KW-0479">Metal-binding</keyword>
<protein>
    <recommendedName>
        <fullName evidence="5 17">Epoxyqueuosine reductase QueH</fullName>
        <ecNumber evidence="4 17">1.17.99.6</ecNumber>
    </recommendedName>
    <alternativeName>
        <fullName evidence="15 17">Queuosine biosynthesis protein QueH</fullName>
    </alternativeName>
</protein>
<evidence type="ECO:0000256" key="3">
    <source>
        <dbReference type="ARBA" id="ARBA00008207"/>
    </source>
</evidence>
<keyword evidence="18" id="KW-0378">Hydrolase</keyword>
<evidence type="ECO:0000256" key="2">
    <source>
        <dbReference type="ARBA" id="ARBA00004691"/>
    </source>
</evidence>
<keyword evidence="9 17" id="KW-0671">Queuosine biosynthesis</keyword>
<dbReference type="UniPathway" id="UPA00392"/>
<evidence type="ECO:0000256" key="17">
    <source>
        <dbReference type="HAMAP-Rule" id="MF_02089"/>
    </source>
</evidence>
<dbReference type="Proteomes" id="UP000032160">
    <property type="component" value="Chromosome I"/>
</dbReference>
<dbReference type="HAMAP" id="MF_02089">
    <property type="entry name" value="QueH"/>
    <property type="match status" value="1"/>
</dbReference>
<dbReference type="PANTHER" id="PTHR36701:SF1">
    <property type="entry name" value="EPOXYQUEUOSINE REDUCTASE QUEH"/>
    <property type="match status" value="1"/>
</dbReference>
<dbReference type="EC" id="1.17.99.6" evidence="4 17"/>
<dbReference type="STRING" id="1458461.BN1012_Phect1890"/>
<dbReference type="GO" id="GO:0051539">
    <property type="term" value="F:4 iron, 4 sulfur cluster binding"/>
    <property type="evidence" value="ECO:0007669"/>
    <property type="project" value="UniProtKB-UniRule"/>
</dbReference>
<sequence length="245" mass="28644">MTHSTNKSKTDKKLKPEPLVLPAGDKLLLHSCCAPCSGDVMNEIERSGIEYTILFYNPNIHPRKEYDLRKEENMRYAEKLNVPFIDLDYDKDNWFERIRGFENEPERGHRCTLCFDMRFERTALYAYEHGFSTICSTLGTSRWKDFNQINGSGERAASRYPDMAYWTHNWRKGGGSQRMLDVSKEEEFYQQEYCGCVYSLRDTNKHRMDQGRPPIRHGIKYYGKPETDYEAKALAAKEAQTDTDA</sequence>
<feature type="binding site" evidence="17">
    <location>
        <position position="114"/>
    </location>
    <ligand>
        <name>[4Fe-4S] cluster</name>
        <dbReference type="ChEBI" id="CHEBI:49883"/>
    </ligand>
</feature>
<dbReference type="GO" id="GO:0052693">
    <property type="term" value="F:epoxyqueuosine reductase activity"/>
    <property type="evidence" value="ECO:0007669"/>
    <property type="project" value="UniProtKB-UniRule"/>
</dbReference>
<evidence type="ECO:0000256" key="10">
    <source>
        <dbReference type="ARBA" id="ARBA00023002"/>
    </source>
</evidence>
<comment type="pathway">
    <text evidence="2 17">tRNA modification; tRNA-queuosine biosynthesis.</text>
</comment>
<dbReference type="PANTHER" id="PTHR36701">
    <property type="entry name" value="EPOXYQUEUOSINE REDUCTASE QUEH"/>
    <property type="match status" value="1"/>
</dbReference>
<evidence type="ECO:0000256" key="11">
    <source>
        <dbReference type="ARBA" id="ARBA00023004"/>
    </source>
</evidence>
<feature type="binding site" evidence="17">
    <location>
        <position position="111"/>
    </location>
    <ligand>
        <name>[4Fe-4S] cluster</name>
        <dbReference type="ChEBI" id="CHEBI:49883"/>
    </ligand>
</feature>
<dbReference type="GO" id="GO:0008616">
    <property type="term" value="P:tRNA queuosine(34) biosynthetic process"/>
    <property type="evidence" value="ECO:0007669"/>
    <property type="project" value="UniProtKB-UniRule"/>
</dbReference>
<keyword evidence="12 17" id="KW-0411">Iron-sulfur</keyword>
<dbReference type="PATRIC" id="fig|1458461.3.peg.1896"/>
<keyword evidence="10 17" id="KW-0560">Oxidoreductase</keyword>
<dbReference type="KEGG" id="pect:BN1012_Phect1890"/>
<evidence type="ECO:0000256" key="12">
    <source>
        <dbReference type="ARBA" id="ARBA00023014"/>
    </source>
</evidence>
<dbReference type="RefSeq" id="WP_043948230.1">
    <property type="nucleotide sequence ID" value="NZ_HG966617.1"/>
</dbReference>
<evidence type="ECO:0000313" key="19">
    <source>
        <dbReference type="Proteomes" id="UP000032160"/>
    </source>
</evidence>
<proteinExistence type="inferred from homology"/>
<evidence type="ECO:0000256" key="9">
    <source>
        <dbReference type="ARBA" id="ARBA00022785"/>
    </source>
</evidence>